<evidence type="ECO:0000256" key="8">
    <source>
        <dbReference type="ARBA" id="ARBA00022777"/>
    </source>
</evidence>
<keyword evidence="8" id="KW-0418">Kinase</keyword>
<evidence type="ECO:0000256" key="10">
    <source>
        <dbReference type="ARBA" id="ARBA00023012"/>
    </source>
</evidence>
<dbReference type="Pfam" id="PF08447">
    <property type="entry name" value="PAS_3"/>
    <property type="match status" value="3"/>
</dbReference>
<evidence type="ECO:0000256" key="12">
    <source>
        <dbReference type="ARBA" id="ARBA00023306"/>
    </source>
</evidence>
<evidence type="ECO:0000259" key="18">
    <source>
        <dbReference type="PROSITE" id="PS50113"/>
    </source>
</evidence>
<dbReference type="InterPro" id="IPR000700">
    <property type="entry name" value="PAS-assoc_C"/>
</dbReference>
<evidence type="ECO:0000256" key="7">
    <source>
        <dbReference type="ARBA" id="ARBA00022741"/>
    </source>
</evidence>
<feature type="domain" description="PAC" evidence="18">
    <location>
        <begin position="1046"/>
        <end position="1098"/>
    </location>
</feature>
<dbReference type="GO" id="GO:0016020">
    <property type="term" value="C:membrane"/>
    <property type="evidence" value="ECO:0007669"/>
    <property type="project" value="UniProtKB-SubCell"/>
</dbReference>
<dbReference type="Pfam" id="PF08448">
    <property type="entry name" value="PAS_4"/>
    <property type="match status" value="3"/>
</dbReference>
<dbReference type="Gene3D" id="3.40.50.2300">
    <property type="match status" value="1"/>
</dbReference>
<evidence type="ECO:0000256" key="9">
    <source>
        <dbReference type="ARBA" id="ARBA00022840"/>
    </source>
</evidence>
<evidence type="ECO:0000256" key="13">
    <source>
        <dbReference type="ARBA" id="ARBA00074306"/>
    </source>
</evidence>
<dbReference type="Pfam" id="PF00072">
    <property type="entry name" value="Response_reg"/>
    <property type="match status" value="1"/>
</dbReference>
<dbReference type="InterPro" id="IPR011006">
    <property type="entry name" value="CheY-like_superfamily"/>
</dbReference>
<dbReference type="Gene3D" id="3.30.565.10">
    <property type="entry name" value="Histidine kinase-like ATPase, C-terminal domain"/>
    <property type="match status" value="1"/>
</dbReference>
<dbReference type="FunFam" id="1.10.287.130:FF:000038">
    <property type="entry name" value="Sensory transduction histidine kinase"/>
    <property type="match status" value="1"/>
</dbReference>
<evidence type="ECO:0000259" key="15">
    <source>
        <dbReference type="PROSITE" id="PS50109"/>
    </source>
</evidence>
<gene>
    <name evidence="19" type="ORF">BH720_05485</name>
</gene>
<feature type="domain" description="PAC" evidence="18">
    <location>
        <begin position="798"/>
        <end position="850"/>
    </location>
</feature>
<dbReference type="NCBIfam" id="TIGR00229">
    <property type="entry name" value="sensory_box"/>
    <property type="match status" value="4"/>
</dbReference>
<dbReference type="SUPFAM" id="SSF47384">
    <property type="entry name" value="Homodimeric domain of signal transducing histidine kinase"/>
    <property type="match status" value="1"/>
</dbReference>
<dbReference type="PROSITE" id="PS50113">
    <property type="entry name" value="PAC"/>
    <property type="match status" value="4"/>
</dbReference>
<dbReference type="CDD" id="cd00082">
    <property type="entry name" value="HisKA"/>
    <property type="match status" value="1"/>
</dbReference>
<dbReference type="SMART" id="SM00091">
    <property type="entry name" value="PAS"/>
    <property type="match status" value="7"/>
</dbReference>
<organism evidence="19">
    <name type="scientific">Desertifilum tharense IPPAS B-1220</name>
    <dbReference type="NCBI Taxonomy" id="1781255"/>
    <lineage>
        <taxon>Bacteria</taxon>
        <taxon>Bacillati</taxon>
        <taxon>Cyanobacteriota</taxon>
        <taxon>Cyanophyceae</taxon>
        <taxon>Desertifilales</taxon>
        <taxon>Desertifilaceae</taxon>
        <taxon>Desertifilum</taxon>
    </lineage>
</organism>
<dbReference type="PRINTS" id="PR00344">
    <property type="entry name" value="BCTRLSENSOR"/>
</dbReference>
<evidence type="ECO:0000259" key="17">
    <source>
        <dbReference type="PROSITE" id="PS50112"/>
    </source>
</evidence>
<dbReference type="InterPro" id="IPR036890">
    <property type="entry name" value="HATPase_C_sf"/>
</dbReference>
<evidence type="ECO:0000256" key="2">
    <source>
        <dbReference type="ARBA" id="ARBA00004370"/>
    </source>
</evidence>
<dbReference type="FunFam" id="3.30.450.20:FF:000155">
    <property type="entry name" value="Sensor histidine kinase TodS"/>
    <property type="match status" value="1"/>
</dbReference>
<dbReference type="SUPFAM" id="SSF55874">
    <property type="entry name" value="ATPase domain of HSP90 chaperone/DNA topoisomerase II/histidine kinase"/>
    <property type="match status" value="1"/>
</dbReference>
<dbReference type="Gene3D" id="1.10.287.130">
    <property type="match status" value="1"/>
</dbReference>
<dbReference type="STRING" id="1781255.BH720_05485"/>
<dbReference type="GO" id="GO:0005524">
    <property type="term" value="F:ATP binding"/>
    <property type="evidence" value="ECO:0007669"/>
    <property type="project" value="UniProtKB-KW"/>
</dbReference>
<dbReference type="SMART" id="SM00387">
    <property type="entry name" value="HATPase_c"/>
    <property type="match status" value="1"/>
</dbReference>
<dbReference type="PROSITE" id="PS50109">
    <property type="entry name" value="HIS_KIN"/>
    <property type="match status" value="1"/>
</dbReference>
<dbReference type="Pfam" id="PF00512">
    <property type="entry name" value="HisKA"/>
    <property type="match status" value="1"/>
</dbReference>
<dbReference type="Pfam" id="PF02518">
    <property type="entry name" value="HATPase_c"/>
    <property type="match status" value="1"/>
</dbReference>
<reference evidence="19" key="1">
    <citation type="submission" date="2016-09" db="EMBL/GenBank/DDBJ databases">
        <title>Draft genome of thermotolerant cyanobacterium Desertifilum sp. strain IPPAS B-1220.</title>
        <authorList>
            <person name="Sinetova M.A."/>
            <person name="Bolakhan K."/>
            <person name="Zayadan B.K."/>
            <person name="Mironov K.S."/>
            <person name="Ustinova V."/>
            <person name="Kupriyanova E.V."/>
            <person name="Sidorov R.A."/>
            <person name="Skrypnik A.N."/>
            <person name="Gogoleva N.E."/>
            <person name="Gogolev Y.V."/>
            <person name="Los D.A."/>
        </authorList>
    </citation>
    <scope>NUCLEOTIDE SEQUENCE [LARGE SCALE GENOMIC DNA]</scope>
    <source>
        <strain evidence="19">IPPAS B-1220</strain>
    </source>
</reference>
<dbReference type="FunFam" id="3.30.565.10:FF:000010">
    <property type="entry name" value="Sensor histidine kinase RcsC"/>
    <property type="match status" value="1"/>
</dbReference>
<feature type="modified residue" description="4-aspartylphosphate" evidence="14">
    <location>
        <position position="1433"/>
    </location>
</feature>
<feature type="domain" description="PAS" evidence="17">
    <location>
        <begin position="971"/>
        <end position="1017"/>
    </location>
</feature>
<dbReference type="InterPro" id="IPR003661">
    <property type="entry name" value="HisK_dim/P_dom"/>
</dbReference>
<comment type="subcellular location">
    <subcellularLocation>
        <location evidence="2">Membrane</location>
    </subcellularLocation>
</comment>
<dbReference type="SUPFAM" id="SSF55785">
    <property type="entry name" value="PYP-like sensor domain (PAS domain)"/>
    <property type="match status" value="7"/>
</dbReference>
<dbReference type="CDD" id="cd16922">
    <property type="entry name" value="HATPase_EvgS-ArcB-TorS-like"/>
    <property type="match status" value="1"/>
</dbReference>
<dbReference type="CDD" id="cd17546">
    <property type="entry name" value="REC_hyHK_CKI1_RcsC-like"/>
    <property type="match status" value="1"/>
</dbReference>
<feature type="domain" description="Histidine kinase" evidence="15">
    <location>
        <begin position="1116"/>
        <end position="1358"/>
    </location>
</feature>
<sequence>MHSRNPEPPSSKPFDLATLIQLQSKIASEIELHQLLITLIGILIETVEAQSGYILLEKDGEFKIEAAKSARSHQVEVLRSLPLKRRVSLAAIEQATRSRTPILSTIQQRQAKSVLCCPLLHQERPIGFIYLEKSLKPSPFTEQDKERIQLLAIPAAIALQAAQRYAEVQATQSRLQKFLDAIPIGISIHDRSGQIVYANRASRKILNLHQQLPLSEVETLSQVFQVYRVGTQEPYPVEELPLVKAFAGKTASADDLELHQAHRQIPLEVKSMPVWGEDGRVEYAIAAFQDISARLNAQNALRESETKFRNLAENSPGMIYRYIIHPDGSDRIAYLSSRCREICEIDPEVALQNPRTIENFIPLEELSRIRYAFSSSVKPQQWSKEYCIITPSGQQKWVQNSATFERHSNGDLIWDGLILDITQRKHAELALFESEQRYANLTQIAPVGIFRNNAEGLCVYGNERSFEMIGLSPTEALGFGWTKTLHPDDRDRVTAAWEKFMAEQSDFACEYRFLRPDGSEIWVFGQAAIERDRAGKMTGTIGTLTDITAAKRVEAALRESEAKFRHLAENVPGAIYRYVLHPDGSHAFTYASPRIQEFYDASPADLLQNADLAWQKTHPDDLAFLNESIRISATTLQPWRWEGQVVSKQGLRWVQGISQPEKQPNGDIVWDGLLLDITERKRVEQLVADYNWNLSQQVQERTVALEQQIKERLQVEAALRENEQKFRAIFDQAFQFVGLLQPDGMMLEANQTALAFAGVSREQVVGQPFWDSPWWKFSPEAQAKLKTAIAQAAQGAFIRYEAEVWGADNRLVTIDFSLRPLLNEAGEVVMLIPEGRDISDRKQAEAALQQSEATLRQILEALPDLVILMDRQGYQLEQLNGGIFKSIVTREEGVGKSIFDFLPQPLARRRLAALQTALDKGETQVYQQEIVVEGEARYEEVRILPVSQDTALVIIRDVSDRAIAEMELRSQQAFLRQVIDVVPSSIFVKDREGRFLTINQSGAAIYGLPIEEMIGKTDYDLNPNTAQVDEFLAINRAVMETLQPYITPAEAIVNRQGEQRWYQTIVSAFIDADGEVQGIIGSATDISTIKQVEEELRVAKEAAEAANRAKSIFLANMSHELRTPLNAILGFSQLMYQAKNLSGEQQENLNIIRRSGEHLLTLINQVLDLSKIEAGRMTLNANSFDLSRLLEDIEDMFSLRTQDKGIHLRFSTCSDVPQYVQADEIKLRQVLINLLSNAVKFTAQGGVQLQVRVVEHLDPAKVRLQFQVSDTGVGIPPEELPHLFKPFIQTSSGQQVQEGTGLGLCISYQFVLMMGGEMTAISRGKAFNPSRGDAVEKRQDNGSVALGTTFEFEIPVSMAIATQIPAADRGRRAIAIAPHQPQYRFLIADDNNYNRQLLLKLLQPFGFELQVVTNGSDALERWKSWHPHLIWMDIRMPVMDGCTATRQIRQAEQQTQQAPCKIIALTASALAGEKALVLNSGCDDFIRKPFQDNEIVEAIHRHLGVMFIYEADREHPAAPHSEPMSLNPNDLTGLPIDWLLELYQAVIEGDLEEITAHLDKIKPEFQEIANAISQLADRYQFEQILNLIQAVNNL</sequence>
<comment type="catalytic activity">
    <reaction evidence="1">
        <text>ATP + protein L-histidine = ADP + protein N-phospho-L-histidine.</text>
        <dbReference type="EC" id="2.7.13.3"/>
    </reaction>
</comment>
<evidence type="ECO:0000256" key="6">
    <source>
        <dbReference type="ARBA" id="ARBA00022679"/>
    </source>
</evidence>
<dbReference type="EMBL" id="MJGC01000040">
    <property type="protein sequence ID" value="OEJ76287.1"/>
    <property type="molecule type" value="Genomic_DNA"/>
</dbReference>
<feature type="domain" description="PAS" evidence="17">
    <location>
        <begin position="722"/>
        <end position="796"/>
    </location>
</feature>
<evidence type="ECO:0000313" key="19">
    <source>
        <dbReference type="EMBL" id="OEJ76287.1"/>
    </source>
</evidence>
<dbReference type="InterPro" id="IPR000014">
    <property type="entry name" value="PAS"/>
</dbReference>
<feature type="domain" description="Response regulatory" evidence="16">
    <location>
        <begin position="1384"/>
        <end position="1503"/>
    </location>
</feature>
<keyword evidence="11" id="KW-0472">Membrane</keyword>
<keyword evidence="6" id="KW-0808">Transferase</keyword>
<dbReference type="Gene3D" id="3.30.450.20">
    <property type="entry name" value="PAS domain"/>
    <property type="match status" value="7"/>
</dbReference>
<dbReference type="InterPro" id="IPR029016">
    <property type="entry name" value="GAF-like_dom_sf"/>
</dbReference>
<keyword evidence="7" id="KW-0547">Nucleotide-binding</keyword>
<keyword evidence="9" id="KW-0067">ATP-binding</keyword>
<dbReference type="InterPro" id="IPR036097">
    <property type="entry name" value="HisK_dim/P_sf"/>
</dbReference>
<dbReference type="EC" id="2.7.13.3" evidence="4"/>
<proteinExistence type="inferred from homology"/>
<dbReference type="PANTHER" id="PTHR43047">
    <property type="entry name" value="TWO-COMPONENT HISTIDINE PROTEIN KINASE"/>
    <property type="match status" value="1"/>
</dbReference>
<accession>A0A1E5QNW2</accession>
<dbReference type="CDD" id="cd00130">
    <property type="entry name" value="PAS"/>
    <property type="match status" value="3"/>
</dbReference>
<dbReference type="PROSITE" id="PS50112">
    <property type="entry name" value="PAS"/>
    <property type="match status" value="4"/>
</dbReference>
<dbReference type="InterPro" id="IPR003594">
    <property type="entry name" value="HATPase_dom"/>
</dbReference>
<dbReference type="SMART" id="SM00086">
    <property type="entry name" value="PAC"/>
    <property type="match status" value="6"/>
</dbReference>
<protein>
    <recommendedName>
        <fullName evidence="13">Circadian input-output histidine kinase CikA</fullName>
        <ecNumber evidence="4">2.7.13.3</ecNumber>
    </recommendedName>
</protein>
<dbReference type="SUPFAM" id="SSF55781">
    <property type="entry name" value="GAF domain-like"/>
    <property type="match status" value="1"/>
</dbReference>
<name>A0A1E5QNW2_9CYAN</name>
<evidence type="ECO:0000256" key="1">
    <source>
        <dbReference type="ARBA" id="ARBA00000085"/>
    </source>
</evidence>
<dbReference type="InterPro" id="IPR013656">
    <property type="entry name" value="PAS_4"/>
</dbReference>
<keyword evidence="5 14" id="KW-0597">Phosphoprotein</keyword>
<comment type="similarity">
    <text evidence="3">In the N-terminal section; belongs to the phytochrome family.</text>
</comment>
<comment type="caution">
    <text evidence="19">The sequence shown here is derived from an EMBL/GenBank/DDBJ whole genome shotgun (WGS) entry which is preliminary data.</text>
</comment>
<dbReference type="SUPFAM" id="SSF52172">
    <property type="entry name" value="CheY-like"/>
    <property type="match status" value="1"/>
</dbReference>
<evidence type="ECO:0000256" key="5">
    <source>
        <dbReference type="ARBA" id="ARBA00022553"/>
    </source>
</evidence>
<dbReference type="OrthoDB" id="9809348at2"/>
<dbReference type="InterPro" id="IPR004358">
    <property type="entry name" value="Sig_transdc_His_kin-like_C"/>
</dbReference>
<evidence type="ECO:0000256" key="4">
    <source>
        <dbReference type="ARBA" id="ARBA00012438"/>
    </source>
</evidence>
<dbReference type="SMART" id="SM00065">
    <property type="entry name" value="GAF"/>
    <property type="match status" value="1"/>
</dbReference>
<dbReference type="SMART" id="SM00448">
    <property type="entry name" value="REC"/>
    <property type="match status" value="1"/>
</dbReference>
<dbReference type="SMART" id="SM00388">
    <property type="entry name" value="HisKA"/>
    <property type="match status" value="1"/>
</dbReference>
<dbReference type="InterPro" id="IPR035965">
    <property type="entry name" value="PAS-like_dom_sf"/>
</dbReference>
<dbReference type="InterPro" id="IPR005467">
    <property type="entry name" value="His_kinase_dom"/>
</dbReference>
<dbReference type="GO" id="GO:0000155">
    <property type="term" value="F:phosphorelay sensor kinase activity"/>
    <property type="evidence" value="ECO:0007669"/>
    <property type="project" value="InterPro"/>
</dbReference>
<dbReference type="PROSITE" id="PS50110">
    <property type="entry name" value="RESPONSE_REGULATORY"/>
    <property type="match status" value="1"/>
</dbReference>
<dbReference type="Gene3D" id="3.30.450.40">
    <property type="match status" value="1"/>
</dbReference>
<feature type="domain" description="PAC" evidence="18">
    <location>
        <begin position="507"/>
        <end position="559"/>
    </location>
</feature>
<evidence type="ECO:0000256" key="11">
    <source>
        <dbReference type="ARBA" id="ARBA00023136"/>
    </source>
</evidence>
<dbReference type="Pfam" id="PF13188">
    <property type="entry name" value="PAS_8"/>
    <property type="match status" value="1"/>
</dbReference>
<keyword evidence="10" id="KW-0902">Two-component regulatory system</keyword>
<evidence type="ECO:0000259" key="16">
    <source>
        <dbReference type="PROSITE" id="PS50110"/>
    </source>
</evidence>
<evidence type="ECO:0000256" key="14">
    <source>
        <dbReference type="PROSITE-ProRule" id="PRU00169"/>
    </source>
</evidence>
<dbReference type="InterPro" id="IPR001789">
    <property type="entry name" value="Sig_transdc_resp-reg_receiver"/>
</dbReference>
<feature type="domain" description="PAS" evidence="17">
    <location>
        <begin position="171"/>
        <end position="211"/>
    </location>
</feature>
<feature type="domain" description="PAS" evidence="17">
    <location>
        <begin position="434"/>
        <end position="504"/>
    </location>
</feature>
<dbReference type="InterPro" id="IPR001610">
    <property type="entry name" value="PAC"/>
</dbReference>
<dbReference type="InterPro" id="IPR013655">
    <property type="entry name" value="PAS_fold_3"/>
</dbReference>
<evidence type="ECO:0000256" key="3">
    <source>
        <dbReference type="ARBA" id="ARBA00006402"/>
    </source>
</evidence>
<dbReference type="Pfam" id="PF01590">
    <property type="entry name" value="GAF"/>
    <property type="match status" value="1"/>
</dbReference>
<feature type="domain" description="PAC" evidence="18">
    <location>
        <begin position="382"/>
        <end position="433"/>
    </location>
</feature>
<dbReference type="InterPro" id="IPR003018">
    <property type="entry name" value="GAF"/>
</dbReference>
<keyword evidence="12" id="KW-0131">Cell cycle</keyword>